<keyword evidence="2" id="KW-1185">Reference proteome</keyword>
<proteinExistence type="predicted"/>
<evidence type="ECO:0000313" key="1">
    <source>
        <dbReference type="EMBL" id="KZV35822.1"/>
    </source>
</evidence>
<dbReference type="AlphaFoldDB" id="A0A2Z7BME0"/>
<sequence length="198" mass="20732">MAAFPVMIKPKKGTPPETKKLPLNLATEIPVFLLLCCNFGIEFLGSNPGRDGARACIGRAVSGNITSRILGQEVEHNGKQYTAPGDIQASPIGSRVGGRERLGGYSGCPGSISCVRTHARAFVLVCNACLAFVGDHVVLCGPRAGCGGRVRVEVGVGFEEMAAAVVGQMAIHDGLCGGDQLLAFLPAVDHERCRRESS</sequence>
<protein>
    <submittedName>
        <fullName evidence="1">Uncharacterized protein</fullName>
    </submittedName>
</protein>
<evidence type="ECO:0000313" key="2">
    <source>
        <dbReference type="Proteomes" id="UP000250235"/>
    </source>
</evidence>
<accession>A0A2Z7BME0</accession>
<dbReference type="Proteomes" id="UP000250235">
    <property type="component" value="Unassembled WGS sequence"/>
</dbReference>
<reference evidence="1 2" key="1">
    <citation type="journal article" date="2015" name="Proc. Natl. Acad. Sci. U.S.A.">
        <title>The resurrection genome of Boea hygrometrica: A blueprint for survival of dehydration.</title>
        <authorList>
            <person name="Xiao L."/>
            <person name="Yang G."/>
            <person name="Zhang L."/>
            <person name="Yang X."/>
            <person name="Zhao S."/>
            <person name="Ji Z."/>
            <person name="Zhou Q."/>
            <person name="Hu M."/>
            <person name="Wang Y."/>
            <person name="Chen M."/>
            <person name="Xu Y."/>
            <person name="Jin H."/>
            <person name="Xiao X."/>
            <person name="Hu G."/>
            <person name="Bao F."/>
            <person name="Hu Y."/>
            <person name="Wan P."/>
            <person name="Li L."/>
            <person name="Deng X."/>
            <person name="Kuang T."/>
            <person name="Xiang C."/>
            <person name="Zhu J.K."/>
            <person name="Oliver M.J."/>
            <person name="He Y."/>
        </authorList>
    </citation>
    <scope>NUCLEOTIDE SEQUENCE [LARGE SCALE GENOMIC DNA]</scope>
    <source>
        <strain evidence="2">cv. XS01</strain>
    </source>
</reference>
<gene>
    <name evidence="1" type="ORF">F511_09523</name>
</gene>
<name>A0A2Z7BME0_9LAMI</name>
<organism evidence="1 2">
    <name type="scientific">Dorcoceras hygrometricum</name>
    <dbReference type="NCBI Taxonomy" id="472368"/>
    <lineage>
        <taxon>Eukaryota</taxon>
        <taxon>Viridiplantae</taxon>
        <taxon>Streptophyta</taxon>
        <taxon>Embryophyta</taxon>
        <taxon>Tracheophyta</taxon>
        <taxon>Spermatophyta</taxon>
        <taxon>Magnoliopsida</taxon>
        <taxon>eudicotyledons</taxon>
        <taxon>Gunneridae</taxon>
        <taxon>Pentapetalae</taxon>
        <taxon>asterids</taxon>
        <taxon>lamiids</taxon>
        <taxon>Lamiales</taxon>
        <taxon>Gesneriaceae</taxon>
        <taxon>Didymocarpoideae</taxon>
        <taxon>Trichosporeae</taxon>
        <taxon>Loxocarpinae</taxon>
        <taxon>Dorcoceras</taxon>
    </lineage>
</organism>
<dbReference type="EMBL" id="KV004018">
    <property type="protein sequence ID" value="KZV35822.1"/>
    <property type="molecule type" value="Genomic_DNA"/>
</dbReference>